<feature type="transmembrane region" description="Helical" evidence="10">
    <location>
        <begin position="171"/>
        <end position="192"/>
    </location>
</feature>
<evidence type="ECO:0000256" key="9">
    <source>
        <dbReference type="ARBA" id="ARBA00023136"/>
    </source>
</evidence>
<accession>A0A5C3E5C7</accession>
<protein>
    <recommendedName>
        <fullName evidence="3 10">Protein-S-isoprenylcysteine O-methyltransferase</fullName>
        <ecNumber evidence="3 10">2.1.1.100</ecNumber>
    </recommendedName>
</protein>
<evidence type="ECO:0000256" key="5">
    <source>
        <dbReference type="ARBA" id="ARBA00022679"/>
    </source>
</evidence>
<dbReference type="Proteomes" id="UP000324022">
    <property type="component" value="Unassembled WGS sequence"/>
</dbReference>
<keyword evidence="6 10" id="KW-0949">S-adenosyl-L-methionine</keyword>
<keyword evidence="10" id="KW-0256">Endoplasmic reticulum</keyword>
<dbReference type="GO" id="GO:0004671">
    <property type="term" value="F:protein C-terminal S-isoprenylcysteine carboxyl O-methyltransferase activity"/>
    <property type="evidence" value="ECO:0007669"/>
    <property type="project" value="UniProtKB-EC"/>
</dbReference>
<feature type="transmembrane region" description="Helical" evidence="10">
    <location>
        <begin position="127"/>
        <end position="151"/>
    </location>
</feature>
<keyword evidence="13" id="KW-1185">Reference proteome</keyword>
<evidence type="ECO:0000256" key="4">
    <source>
        <dbReference type="ARBA" id="ARBA00022603"/>
    </source>
</evidence>
<evidence type="ECO:0000313" key="12">
    <source>
        <dbReference type="EMBL" id="SPO24757.1"/>
    </source>
</evidence>
<keyword evidence="9 10" id="KW-0472">Membrane</keyword>
<dbReference type="GO" id="GO:0032259">
    <property type="term" value="P:methylation"/>
    <property type="evidence" value="ECO:0007669"/>
    <property type="project" value="UniProtKB-KW"/>
</dbReference>
<evidence type="ECO:0000256" key="7">
    <source>
        <dbReference type="ARBA" id="ARBA00022692"/>
    </source>
</evidence>
<name>A0A5C3E5C7_9BASI</name>
<gene>
    <name evidence="12" type="ORF">UTRI_01729_B</name>
</gene>
<dbReference type="PANTHER" id="PTHR12714">
    <property type="entry name" value="PROTEIN-S ISOPRENYLCYSTEINE O-METHYLTRANSFERASE"/>
    <property type="match status" value="1"/>
</dbReference>
<feature type="transmembrane region" description="Helical" evidence="10">
    <location>
        <begin position="93"/>
        <end position="115"/>
    </location>
</feature>
<comment type="subcellular location">
    <subcellularLocation>
        <location evidence="10">Endoplasmic reticulum membrane</location>
        <topology evidence="10">Multi-pass membrane protein</topology>
    </subcellularLocation>
    <subcellularLocation>
        <location evidence="1">Membrane</location>
        <topology evidence="1">Multi-pass membrane protein</topology>
    </subcellularLocation>
</comment>
<keyword evidence="8 10" id="KW-1133">Transmembrane helix</keyword>
<organism evidence="12 13">
    <name type="scientific">Ustilago trichophora</name>
    <dbReference type="NCBI Taxonomy" id="86804"/>
    <lineage>
        <taxon>Eukaryota</taxon>
        <taxon>Fungi</taxon>
        <taxon>Dikarya</taxon>
        <taxon>Basidiomycota</taxon>
        <taxon>Ustilaginomycotina</taxon>
        <taxon>Ustilaginomycetes</taxon>
        <taxon>Ustilaginales</taxon>
        <taxon>Ustilaginaceae</taxon>
        <taxon>Ustilago</taxon>
    </lineage>
</organism>
<keyword evidence="4 10" id="KW-0489">Methyltransferase</keyword>
<dbReference type="EMBL" id="OOIN01000008">
    <property type="protein sequence ID" value="SPO24757.1"/>
    <property type="molecule type" value="Genomic_DNA"/>
</dbReference>
<evidence type="ECO:0000256" key="1">
    <source>
        <dbReference type="ARBA" id="ARBA00004141"/>
    </source>
</evidence>
<evidence type="ECO:0000256" key="3">
    <source>
        <dbReference type="ARBA" id="ARBA00012151"/>
    </source>
</evidence>
<dbReference type="Gene3D" id="1.20.120.1630">
    <property type="match status" value="1"/>
</dbReference>
<dbReference type="EC" id="2.1.1.100" evidence="3 10"/>
<dbReference type="PANTHER" id="PTHR12714:SF9">
    <property type="entry name" value="PROTEIN-S-ISOPRENYLCYSTEINE O-METHYLTRANSFERASE"/>
    <property type="match status" value="1"/>
</dbReference>
<evidence type="ECO:0000256" key="8">
    <source>
        <dbReference type="ARBA" id="ARBA00022989"/>
    </source>
</evidence>
<dbReference type="Pfam" id="PF04140">
    <property type="entry name" value="ICMT"/>
    <property type="match status" value="1"/>
</dbReference>
<evidence type="ECO:0000313" key="13">
    <source>
        <dbReference type="Proteomes" id="UP000324022"/>
    </source>
</evidence>
<comment type="similarity">
    <text evidence="2 10">Belongs to the class VI-like SAM-binding methyltransferase superfamily. Isoprenylcysteine carboxyl methyltransferase family.</text>
</comment>
<dbReference type="PROSITE" id="PS51564">
    <property type="entry name" value="SAM_ICMT"/>
    <property type="match status" value="1"/>
</dbReference>
<feature type="compositionally biased region" description="Polar residues" evidence="11">
    <location>
        <begin position="1"/>
        <end position="11"/>
    </location>
</feature>
<feature type="transmembrane region" description="Helical" evidence="10">
    <location>
        <begin position="199"/>
        <end position="220"/>
    </location>
</feature>
<dbReference type="AlphaFoldDB" id="A0A5C3E5C7"/>
<keyword evidence="7 10" id="KW-0812">Transmembrane</keyword>
<comment type="catalytic activity">
    <reaction evidence="10">
        <text>[protein]-C-terminal S-[(2E,6E)-farnesyl]-L-cysteine + S-adenosyl-L-methionine = [protein]-C-terminal S-[(2E,6E)-farnesyl]-L-cysteine methyl ester + S-adenosyl-L-homocysteine</text>
        <dbReference type="Rhea" id="RHEA:21672"/>
        <dbReference type="Rhea" id="RHEA-COMP:12125"/>
        <dbReference type="Rhea" id="RHEA-COMP:12126"/>
        <dbReference type="ChEBI" id="CHEBI:57856"/>
        <dbReference type="ChEBI" id="CHEBI:59789"/>
        <dbReference type="ChEBI" id="CHEBI:90510"/>
        <dbReference type="ChEBI" id="CHEBI:90511"/>
        <dbReference type="EC" id="2.1.1.100"/>
    </reaction>
</comment>
<feature type="region of interest" description="Disordered" evidence="11">
    <location>
        <begin position="1"/>
        <end position="57"/>
    </location>
</feature>
<reference evidence="12 13" key="1">
    <citation type="submission" date="2018-03" db="EMBL/GenBank/DDBJ databases">
        <authorList>
            <person name="Guldener U."/>
        </authorList>
    </citation>
    <scope>NUCLEOTIDE SEQUENCE [LARGE SCALE GENOMIC DNA]</scope>
    <source>
        <strain evidence="12 13">NBRC100155</strain>
    </source>
</reference>
<feature type="transmembrane region" description="Helical" evidence="10">
    <location>
        <begin position="259"/>
        <end position="285"/>
    </location>
</feature>
<evidence type="ECO:0000256" key="2">
    <source>
        <dbReference type="ARBA" id="ARBA00009140"/>
    </source>
</evidence>
<proteinExistence type="inferred from homology"/>
<evidence type="ECO:0000256" key="6">
    <source>
        <dbReference type="ARBA" id="ARBA00022691"/>
    </source>
</evidence>
<evidence type="ECO:0000256" key="10">
    <source>
        <dbReference type="RuleBase" id="RU362022"/>
    </source>
</evidence>
<dbReference type="InterPro" id="IPR007269">
    <property type="entry name" value="ICMT_MeTrfase"/>
</dbReference>
<evidence type="ECO:0000256" key="11">
    <source>
        <dbReference type="SAM" id="MobiDB-lite"/>
    </source>
</evidence>
<dbReference type="InterPro" id="IPR025770">
    <property type="entry name" value="PPMT_MeTrfase"/>
</dbReference>
<sequence length="319" mass="35580">MVDTTEPSSIDSSLNSGSMPSSPTTSTSSSVASSLDSHTPTAGMPTTKHGRNPAFSTSPSSQSWLQWLSDKYTIQYVIPTAYAPAALQISNTVFPLGLLFGLVLPRTLTFLYHTLTLSTSNPAAQGAWWTFPQLSIYLCSWVIFHMLEFTVTASYNPTRLFSDSFLLNNGIHYHIAHLFSLLEFALTAHFFPHLKTPSIFTYLGLALILFGQTLRSLAMIHASNNFSHLLAFQKRSDHRLVTTGVYGYTRHPSYVGFSYWALGTQVLLGNKVALVGFTGTLWLFFSRRIRAEEKALVEFFGDEYKRYKKRTGSGLPFIK</sequence>
<feature type="compositionally biased region" description="Low complexity" evidence="11">
    <location>
        <begin position="12"/>
        <end position="39"/>
    </location>
</feature>
<dbReference type="GO" id="GO:0005789">
    <property type="term" value="C:endoplasmic reticulum membrane"/>
    <property type="evidence" value="ECO:0007669"/>
    <property type="project" value="UniProtKB-SubCell"/>
</dbReference>
<dbReference type="OrthoDB" id="422086at2759"/>
<keyword evidence="5 12" id="KW-0808">Transferase</keyword>